<dbReference type="PANTHER" id="PTHR23221">
    <property type="entry name" value="GLYCOSYLPHOSPHATIDYLINOSITOL PHOSPHOLIPASE D"/>
    <property type="match status" value="1"/>
</dbReference>
<keyword evidence="3" id="KW-0378">Hydrolase</keyword>
<dbReference type="Proteomes" id="UP000605253">
    <property type="component" value="Unassembled WGS sequence"/>
</dbReference>
<dbReference type="PROSITE" id="PS51470">
    <property type="entry name" value="FG_GAP"/>
    <property type="match status" value="4"/>
</dbReference>
<evidence type="ECO:0000256" key="4">
    <source>
        <dbReference type="ARBA" id="ARBA00023180"/>
    </source>
</evidence>
<evidence type="ECO:0000313" key="6">
    <source>
        <dbReference type="Proteomes" id="UP000605253"/>
    </source>
</evidence>
<organism evidence="5 6">
    <name type="scientific">Marinicella pacifica</name>
    <dbReference type="NCBI Taxonomy" id="1171543"/>
    <lineage>
        <taxon>Bacteria</taxon>
        <taxon>Pseudomonadati</taxon>
        <taxon>Pseudomonadota</taxon>
        <taxon>Gammaproteobacteria</taxon>
        <taxon>Lysobacterales</taxon>
        <taxon>Marinicellaceae</taxon>
        <taxon>Marinicella</taxon>
    </lineage>
</organism>
<keyword evidence="6" id="KW-1185">Reference proteome</keyword>
<dbReference type="AlphaFoldDB" id="A0A917CKL2"/>
<dbReference type="PRINTS" id="PR01185">
    <property type="entry name" value="INTEGRINA"/>
</dbReference>
<dbReference type="SUPFAM" id="SSF69318">
    <property type="entry name" value="Integrin alpha N-terminal domain"/>
    <property type="match status" value="2"/>
</dbReference>
<dbReference type="GO" id="GO:0008305">
    <property type="term" value="C:integrin complex"/>
    <property type="evidence" value="ECO:0007669"/>
    <property type="project" value="InterPro"/>
</dbReference>
<protein>
    <recommendedName>
        <fullName evidence="7">FG-GAP repeat protein</fullName>
    </recommendedName>
</protein>
<name>A0A917CKL2_9GAMM</name>
<dbReference type="GO" id="GO:0016787">
    <property type="term" value="F:hydrolase activity"/>
    <property type="evidence" value="ECO:0007669"/>
    <property type="project" value="UniProtKB-KW"/>
</dbReference>
<evidence type="ECO:0000256" key="2">
    <source>
        <dbReference type="ARBA" id="ARBA00022737"/>
    </source>
</evidence>
<dbReference type="InterPro" id="IPR000413">
    <property type="entry name" value="Integrin_alpha"/>
</dbReference>
<dbReference type="InterPro" id="IPR028994">
    <property type="entry name" value="Integrin_alpha_N"/>
</dbReference>
<dbReference type="Pfam" id="PF01839">
    <property type="entry name" value="FG-GAP"/>
    <property type="match status" value="3"/>
</dbReference>
<keyword evidence="1" id="KW-0732">Signal</keyword>
<dbReference type="GO" id="GO:0007155">
    <property type="term" value="P:cell adhesion"/>
    <property type="evidence" value="ECO:0007669"/>
    <property type="project" value="InterPro"/>
</dbReference>
<evidence type="ECO:0000256" key="3">
    <source>
        <dbReference type="ARBA" id="ARBA00022801"/>
    </source>
</evidence>
<dbReference type="RefSeq" id="WP_188364451.1">
    <property type="nucleotide sequence ID" value="NZ_BAABJF010000017.1"/>
</dbReference>
<sequence length="501" mass="52330">MSVNELDGEIGFMTHGENRTDWLGFAVSDAGDVNDDNIDDFAVSALNHDGGGEDAGAVYVIFGTEQGFNTNLDLSTLDGSNGFMIMGEATEDQFGHSISNVGDINGDGVNELAMMANEAETPGLVDNGITYVMFGRQSYPAVVSLSTFDGSHGGFTIHGKFAGDRASDVSSAGNFNADNFNDLIIGTQAHDPGVTNAGAAYVIFGTDQGFPAILDLGDINGTNGVAFWGENGGDIAGYKVSGAGDIGGDGSGDVMIAAIKESSHATQSGAVYMVFGKRQQWPAAISLDMLDGNNGYKLTGEEEFNLLGLALSGSSDINNDGKDDVLIAARFNNPDSTSYYQAYIIFGKDNTMAPSQSIDVVADLLIKTPSIPSSSPYNFDAGFVGNLNGDNIPDLAIGDPYNSEVGNYSGAVYVVYGSQTFVSTELLTDQLSDTEGFKILGGNWNDRLGSAISTAGDVNHDGIDDLLLGAHMTDNTDTDAGSAYILFGNDVIFADAFEASQ</sequence>
<dbReference type="Gene3D" id="2.130.10.130">
    <property type="entry name" value="Integrin alpha, N-terminal"/>
    <property type="match status" value="4"/>
</dbReference>
<evidence type="ECO:0000313" key="5">
    <source>
        <dbReference type="EMBL" id="GGF89624.1"/>
    </source>
</evidence>
<proteinExistence type="predicted"/>
<comment type="caution">
    <text evidence="5">The sequence shown here is derived from an EMBL/GenBank/DDBJ whole genome shotgun (WGS) entry which is preliminary data.</text>
</comment>
<gene>
    <name evidence="5" type="ORF">GCM10011365_08500</name>
</gene>
<evidence type="ECO:0008006" key="7">
    <source>
        <dbReference type="Google" id="ProtNLM"/>
    </source>
</evidence>
<reference evidence="5" key="2">
    <citation type="submission" date="2020-09" db="EMBL/GenBank/DDBJ databases">
        <authorList>
            <person name="Sun Q."/>
            <person name="Zhou Y."/>
        </authorList>
    </citation>
    <scope>NUCLEOTIDE SEQUENCE</scope>
    <source>
        <strain evidence="5">CGMCC 1.12181</strain>
    </source>
</reference>
<evidence type="ECO:0000256" key="1">
    <source>
        <dbReference type="ARBA" id="ARBA00022729"/>
    </source>
</evidence>
<dbReference type="EMBL" id="BMEO01000003">
    <property type="protein sequence ID" value="GGF89624.1"/>
    <property type="molecule type" value="Genomic_DNA"/>
</dbReference>
<accession>A0A917CKL2</accession>
<keyword evidence="2" id="KW-0677">Repeat</keyword>
<dbReference type="PANTHER" id="PTHR23221:SF7">
    <property type="entry name" value="PHOSPHATIDYLINOSITOL-GLYCAN-SPECIFIC PHOSPHOLIPASE D"/>
    <property type="match status" value="1"/>
</dbReference>
<dbReference type="SMART" id="SM00191">
    <property type="entry name" value="Int_alpha"/>
    <property type="match status" value="7"/>
</dbReference>
<reference evidence="5" key="1">
    <citation type="journal article" date="2014" name="Int. J. Syst. Evol. Microbiol.">
        <title>Complete genome sequence of Corynebacterium casei LMG S-19264T (=DSM 44701T), isolated from a smear-ripened cheese.</title>
        <authorList>
            <consortium name="US DOE Joint Genome Institute (JGI-PGF)"/>
            <person name="Walter F."/>
            <person name="Albersmeier A."/>
            <person name="Kalinowski J."/>
            <person name="Ruckert C."/>
        </authorList>
    </citation>
    <scope>NUCLEOTIDE SEQUENCE</scope>
    <source>
        <strain evidence="5">CGMCC 1.12181</strain>
    </source>
</reference>
<dbReference type="InterPro" id="IPR013519">
    <property type="entry name" value="Int_alpha_beta-p"/>
</dbReference>
<dbReference type="InterPro" id="IPR013517">
    <property type="entry name" value="FG-GAP"/>
</dbReference>
<keyword evidence="4" id="KW-0325">Glycoprotein</keyword>